<dbReference type="InterPro" id="IPR001736">
    <property type="entry name" value="PLipase_D/transphosphatidylase"/>
</dbReference>
<protein>
    <recommendedName>
        <fullName evidence="4 11">Phospholipase D</fullName>
        <ecNumber evidence="4 11">3.1.4.4</ecNumber>
    </recommendedName>
</protein>
<dbReference type="PIRSF" id="PIRSF036470">
    <property type="entry name" value="PLD_plant"/>
    <property type="match status" value="1"/>
</dbReference>
<keyword evidence="6" id="KW-0677">Repeat</keyword>
<dbReference type="GO" id="GO:0005886">
    <property type="term" value="C:plasma membrane"/>
    <property type="evidence" value="ECO:0007669"/>
    <property type="project" value="TreeGrafter"/>
</dbReference>
<evidence type="ECO:0000256" key="4">
    <source>
        <dbReference type="ARBA" id="ARBA00012027"/>
    </source>
</evidence>
<dbReference type="GO" id="GO:0046470">
    <property type="term" value="P:phosphatidylcholine metabolic process"/>
    <property type="evidence" value="ECO:0007669"/>
    <property type="project" value="InterPro"/>
</dbReference>
<keyword evidence="9 11" id="KW-0442">Lipid degradation</keyword>
<dbReference type="PANTHER" id="PTHR18896:SF129">
    <property type="entry name" value="PHOSPHOLIPASE D"/>
    <property type="match status" value="1"/>
</dbReference>
<comment type="cofactor">
    <cofactor evidence="2 11">
        <name>Ca(2+)</name>
        <dbReference type="ChEBI" id="CHEBI:29108"/>
    </cofactor>
</comment>
<evidence type="ECO:0000256" key="11">
    <source>
        <dbReference type="PIRNR" id="PIRNR036470"/>
    </source>
</evidence>
<dbReference type="PROSITE" id="PS50035">
    <property type="entry name" value="PLD"/>
    <property type="match status" value="2"/>
</dbReference>
<dbReference type="GO" id="GO:0005509">
    <property type="term" value="F:calcium ion binding"/>
    <property type="evidence" value="ECO:0007669"/>
    <property type="project" value="InterPro"/>
</dbReference>
<evidence type="ECO:0000256" key="7">
    <source>
        <dbReference type="ARBA" id="ARBA00022801"/>
    </source>
</evidence>
<accession>A0A835FLY0</accession>
<keyword evidence="7 11" id="KW-0378">Hydrolase</keyword>
<name>A0A835FLY0_9POAL</name>
<reference evidence="15" key="1">
    <citation type="submission" date="2020-07" db="EMBL/GenBank/DDBJ databases">
        <title>Genome sequence and genetic diversity analysis of an under-domesticated orphan crop, white fonio (Digitaria exilis).</title>
        <authorList>
            <person name="Bennetzen J.L."/>
            <person name="Chen S."/>
            <person name="Ma X."/>
            <person name="Wang X."/>
            <person name="Yssel A.E.J."/>
            <person name="Chaluvadi S.R."/>
            <person name="Johnson M."/>
            <person name="Gangashetty P."/>
            <person name="Hamidou F."/>
            <person name="Sanogo M.D."/>
            <person name="Zwaenepoel A."/>
            <person name="Wallace J."/>
            <person name="Van De Peer Y."/>
            <person name="Van Deynze A."/>
        </authorList>
    </citation>
    <scope>NUCLEOTIDE SEQUENCE</scope>
    <source>
        <tissue evidence="15">Leaves</tissue>
    </source>
</reference>
<evidence type="ECO:0000256" key="9">
    <source>
        <dbReference type="ARBA" id="ARBA00022963"/>
    </source>
</evidence>
<dbReference type="Gene3D" id="3.30.870.10">
    <property type="entry name" value="Endonuclease Chain A"/>
    <property type="match status" value="2"/>
</dbReference>
<dbReference type="InterPro" id="IPR035892">
    <property type="entry name" value="C2_domain_sf"/>
</dbReference>
<feature type="chain" id="PRO_5032728111" description="Phospholipase D" evidence="12">
    <location>
        <begin position="24"/>
        <end position="817"/>
    </location>
</feature>
<feature type="signal peptide" evidence="12">
    <location>
        <begin position="1"/>
        <end position="23"/>
    </location>
</feature>
<evidence type="ECO:0000256" key="1">
    <source>
        <dbReference type="ARBA" id="ARBA00000798"/>
    </source>
</evidence>
<proteinExistence type="inferred from homology"/>
<dbReference type="AlphaFoldDB" id="A0A835FLY0"/>
<dbReference type="SUPFAM" id="SSF49562">
    <property type="entry name" value="C2 domain (Calcium/lipid-binding domain, CaLB)"/>
    <property type="match status" value="1"/>
</dbReference>
<keyword evidence="5" id="KW-0479">Metal-binding</keyword>
<dbReference type="PROSITE" id="PS50004">
    <property type="entry name" value="C2"/>
    <property type="match status" value="1"/>
</dbReference>
<dbReference type="InterPro" id="IPR024632">
    <property type="entry name" value="PLipase_D_C"/>
</dbReference>
<comment type="function">
    <text evidence="11">Hydrolyzes glycerol-phospholipids at the terminal phosphodiesteric bond.</text>
</comment>
<organism evidence="15 16">
    <name type="scientific">Digitaria exilis</name>
    <dbReference type="NCBI Taxonomy" id="1010633"/>
    <lineage>
        <taxon>Eukaryota</taxon>
        <taxon>Viridiplantae</taxon>
        <taxon>Streptophyta</taxon>
        <taxon>Embryophyta</taxon>
        <taxon>Tracheophyta</taxon>
        <taxon>Spermatophyta</taxon>
        <taxon>Magnoliopsida</taxon>
        <taxon>Liliopsida</taxon>
        <taxon>Poales</taxon>
        <taxon>Poaceae</taxon>
        <taxon>PACMAD clade</taxon>
        <taxon>Panicoideae</taxon>
        <taxon>Panicodae</taxon>
        <taxon>Paniceae</taxon>
        <taxon>Anthephorinae</taxon>
        <taxon>Digitaria</taxon>
    </lineage>
</organism>
<dbReference type="Pfam" id="PF00614">
    <property type="entry name" value="PLDc"/>
    <property type="match status" value="1"/>
</dbReference>
<evidence type="ECO:0000259" key="13">
    <source>
        <dbReference type="PROSITE" id="PS50004"/>
    </source>
</evidence>
<comment type="caution">
    <text evidence="15">The sequence shown here is derived from an EMBL/GenBank/DDBJ whole genome shotgun (WGS) entry which is preliminary data.</text>
</comment>
<evidence type="ECO:0000256" key="10">
    <source>
        <dbReference type="ARBA" id="ARBA00023098"/>
    </source>
</evidence>
<evidence type="ECO:0000313" key="16">
    <source>
        <dbReference type="Proteomes" id="UP000636709"/>
    </source>
</evidence>
<evidence type="ECO:0000259" key="14">
    <source>
        <dbReference type="PROSITE" id="PS50035"/>
    </source>
</evidence>
<gene>
    <name evidence="15" type="ORF">HU200_007955</name>
</gene>
<dbReference type="InterPro" id="IPR015679">
    <property type="entry name" value="PLipase_D_fam"/>
</dbReference>
<feature type="domain" description="C2" evidence="13">
    <location>
        <begin position="1"/>
        <end position="110"/>
    </location>
</feature>
<dbReference type="Proteomes" id="UP000636709">
    <property type="component" value="Unassembled WGS sequence"/>
</dbReference>
<dbReference type="InterPro" id="IPR000008">
    <property type="entry name" value="C2_dom"/>
</dbReference>
<feature type="domain" description="PLD phosphodiesterase" evidence="14">
    <location>
        <begin position="310"/>
        <end position="344"/>
    </location>
</feature>
<keyword evidence="12" id="KW-0732">Signal</keyword>
<dbReference type="OrthoDB" id="14911at2759"/>
<dbReference type="EMBL" id="JACEFO010000523">
    <property type="protein sequence ID" value="KAF8765982.1"/>
    <property type="molecule type" value="Genomic_DNA"/>
</dbReference>
<dbReference type="PANTHER" id="PTHR18896">
    <property type="entry name" value="PHOSPHOLIPASE D"/>
    <property type="match status" value="1"/>
</dbReference>
<evidence type="ECO:0000256" key="2">
    <source>
        <dbReference type="ARBA" id="ARBA00001913"/>
    </source>
</evidence>
<dbReference type="GO" id="GO:0009395">
    <property type="term" value="P:phospholipid catabolic process"/>
    <property type="evidence" value="ECO:0007669"/>
    <property type="project" value="TreeGrafter"/>
</dbReference>
<feature type="domain" description="PLD phosphodiesterase" evidence="14">
    <location>
        <begin position="656"/>
        <end position="683"/>
    </location>
</feature>
<evidence type="ECO:0000256" key="8">
    <source>
        <dbReference type="ARBA" id="ARBA00022837"/>
    </source>
</evidence>
<comment type="catalytic activity">
    <reaction evidence="1 11">
        <text>a 1,2-diacyl-sn-glycero-3-phosphocholine + H2O = a 1,2-diacyl-sn-glycero-3-phosphate + choline + H(+)</text>
        <dbReference type="Rhea" id="RHEA:14445"/>
        <dbReference type="ChEBI" id="CHEBI:15354"/>
        <dbReference type="ChEBI" id="CHEBI:15377"/>
        <dbReference type="ChEBI" id="CHEBI:15378"/>
        <dbReference type="ChEBI" id="CHEBI:57643"/>
        <dbReference type="ChEBI" id="CHEBI:58608"/>
        <dbReference type="EC" id="3.1.4.4"/>
    </reaction>
</comment>
<sequence length="817" mass="91891">MGFISQNQILLLFLEGLLPHFEGQRTGAQLFATVNLDRVRVGRTRVIDQNYGHPKWNESFHVYTAHVASEVIFSVTVQMPVGIVEPVVAYAHVPVQDLLNPKGQLVDRWLNLLGEGKRPLPNSPKIHVQVRFTDVADDPQWGSGIGTAQFVGVPKTFFKQREGCRVTLYQDAHVLDTFEPSVQLDGGQPYEPRRCWEDIYDAIDGAERLVYITGWSVYAEITLVRDEKRSHPGGGTTLGELLKRKAKEGVHVLMLVWDDPTTLLNLGLTQGLGTKDANTFHYFRDSGVHCVPCPRIQDPTDNVVQGLKVWGYSHHQKSVVVDVKDGAHRRIVSFVGGLDLTNARYDNQEHSLFRTLDTAHSSDFYQGNINGATISKGGPREPWHDIHCKIEGPAAWDVLRNFEQRWRKQGGTDDLIHNALWPWKNQKDVLVDLNGMEDVVMPQSSPVLPNGDHETWNVQVFRSTDTSACDSFPKTPADAALSGVVNGKDHLVDRSIQDAYIHAIRRAKNFIYIENQYFFGSSFGWKPDSITPQNIGALQLVPKEISLKIVSKIKAGEPFAVYIVVPMWPEGDPSDWKVQAMLHWQRKTMEMMYDDIATALKAKSSNADPKDYLSFFCLGNRELKQTPSPTVRPEYEPRDHPTKGTDYYRAQQARRSMVYVHSKLMIVDDEYIIIGSANINQRSMDGGRDTEIAMGAYQPFHLNTKGHSARGQIHGLRKSLWFEHLAELKPEFEDPGSRNCIQKVNTMANNYWQLYTSNTVSELHGHLLSYPIDVARDGTVSSLKGMTVFPDTNAPVLGSLSEIVNVGGIFTAYTFTT</sequence>
<dbReference type="Pfam" id="PF00168">
    <property type="entry name" value="C2"/>
    <property type="match status" value="1"/>
</dbReference>
<dbReference type="InterPro" id="IPR011402">
    <property type="entry name" value="PLipase_D_pln"/>
</dbReference>
<evidence type="ECO:0000256" key="5">
    <source>
        <dbReference type="ARBA" id="ARBA00022723"/>
    </source>
</evidence>
<dbReference type="SUPFAM" id="SSF56024">
    <property type="entry name" value="Phospholipase D/nuclease"/>
    <property type="match status" value="2"/>
</dbReference>
<comment type="similarity">
    <text evidence="3 11">Belongs to the phospholipase D family. C2-PLD subfamily.</text>
</comment>
<dbReference type="SMART" id="SM00155">
    <property type="entry name" value="PLDc"/>
    <property type="match status" value="2"/>
</dbReference>
<keyword evidence="16" id="KW-1185">Reference proteome</keyword>
<dbReference type="GO" id="GO:0004630">
    <property type="term" value="F:phospholipase D activity"/>
    <property type="evidence" value="ECO:0007669"/>
    <property type="project" value="UniProtKB-EC"/>
</dbReference>
<evidence type="ECO:0000256" key="6">
    <source>
        <dbReference type="ARBA" id="ARBA00022737"/>
    </source>
</evidence>
<dbReference type="EC" id="3.1.4.4" evidence="4 11"/>
<dbReference type="Pfam" id="PF12357">
    <property type="entry name" value="PLD_C"/>
    <property type="match status" value="1"/>
</dbReference>
<keyword evidence="8 11" id="KW-0106">Calcium</keyword>
<evidence type="ECO:0000256" key="12">
    <source>
        <dbReference type="SAM" id="SignalP"/>
    </source>
</evidence>
<keyword evidence="10" id="KW-0443">Lipid metabolism</keyword>
<dbReference type="Gene3D" id="2.60.40.150">
    <property type="entry name" value="C2 domain"/>
    <property type="match status" value="1"/>
</dbReference>
<evidence type="ECO:0000313" key="15">
    <source>
        <dbReference type="EMBL" id="KAF8765982.1"/>
    </source>
</evidence>
<evidence type="ECO:0000256" key="3">
    <source>
        <dbReference type="ARBA" id="ARBA00010683"/>
    </source>
</evidence>